<dbReference type="EMBL" id="DUZY01000008">
    <property type="protein sequence ID" value="DAD46900.1"/>
    <property type="molecule type" value="Genomic_DNA"/>
</dbReference>
<evidence type="ECO:0000313" key="1">
    <source>
        <dbReference type="EMBL" id="DAD46900.1"/>
    </source>
</evidence>
<gene>
    <name evidence="1" type="ORF">HUJ06_016837</name>
</gene>
<comment type="caution">
    <text evidence="1">The sequence shown here is derived from an EMBL/GenBank/DDBJ whole genome shotgun (WGS) entry which is preliminary data.</text>
</comment>
<dbReference type="AlphaFoldDB" id="A0A822ZQW7"/>
<proteinExistence type="predicted"/>
<name>A0A822ZQW7_NELNU</name>
<sequence length="158" mass="17956">MWLFPLNIFLFAVFDPKNLLFLYGMQLNFSDAFIGGARTDSHSRIQELLKLVVVANPSLPRCKIIYMQGVDWLVGKVSCWLYRRLGIESRLHLGWGMGYPPVPKVDTVEEPKDFRPIGLCNVLDQNFIQQIQALIAETHQLLPECFHTGGGLLLTIVL</sequence>
<accession>A0A822ZQW7</accession>
<evidence type="ECO:0000313" key="2">
    <source>
        <dbReference type="Proteomes" id="UP000607653"/>
    </source>
</evidence>
<dbReference type="Proteomes" id="UP000607653">
    <property type="component" value="Unassembled WGS sequence"/>
</dbReference>
<reference evidence="1 2" key="1">
    <citation type="journal article" date="2020" name="Mol. Biol. Evol.">
        <title>Distinct Expression and Methylation Patterns for Genes with Different Fates following a Single Whole-Genome Duplication in Flowering Plants.</title>
        <authorList>
            <person name="Shi T."/>
            <person name="Rahmani R.S."/>
            <person name="Gugger P.F."/>
            <person name="Wang M."/>
            <person name="Li H."/>
            <person name="Zhang Y."/>
            <person name="Li Z."/>
            <person name="Wang Q."/>
            <person name="Van de Peer Y."/>
            <person name="Marchal K."/>
            <person name="Chen J."/>
        </authorList>
    </citation>
    <scope>NUCLEOTIDE SEQUENCE [LARGE SCALE GENOMIC DNA]</scope>
    <source>
        <tissue evidence="1">Leaf</tissue>
    </source>
</reference>
<protein>
    <submittedName>
        <fullName evidence="1">Uncharacterized protein</fullName>
    </submittedName>
</protein>
<organism evidence="1 2">
    <name type="scientific">Nelumbo nucifera</name>
    <name type="common">Sacred lotus</name>
    <dbReference type="NCBI Taxonomy" id="4432"/>
    <lineage>
        <taxon>Eukaryota</taxon>
        <taxon>Viridiplantae</taxon>
        <taxon>Streptophyta</taxon>
        <taxon>Embryophyta</taxon>
        <taxon>Tracheophyta</taxon>
        <taxon>Spermatophyta</taxon>
        <taxon>Magnoliopsida</taxon>
        <taxon>Proteales</taxon>
        <taxon>Nelumbonaceae</taxon>
        <taxon>Nelumbo</taxon>
    </lineage>
</organism>
<keyword evidence="2" id="KW-1185">Reference proteome</keyword>